<dbReference type="Proteomes" id="UP000321933">
    <property type="component" value="Unassembled WGS sequence"/>
</dbReference>
<dbReference type="Gene3D" id="1.10.260.40">
    <property type="entry name" value="lambda repressor-like DNA-binding domains"/>
    <property type="match status" value="1"/>
</dbReference>
<proteinExistence type="predicted"/>
<sequence>MYQSTERAGITPQASRPEKGSGVRNLSKESTSPTINDVARIAGVSKRTVSRVLNESPKVNQQTRELIQKVIKQLKYVPSPQARGLASSRSYMLGLLYDDPNALFIHAVQRGILSVCVDQGYELVVHPCDHRARTLVAGVKKFITRSKLDGVVILPPLSANDKLAAALDAEGFHYVRLAAVPVDRPERMVVSDDGAVMADLARHFVELGHREIAIITGPKYRLATEVRLEGFRNGLEALGGSLPAANIVEGDFSYESGIELGHRLLTRRQRPTAIFASNDEMAAGVIHAAWTLDIKVPQQLSVAGYDDSPLASKIVPPLTTFHRQNETMAALAVQKLLSCIAGRSAEAAELPSALSPQLVLRQSSGPAPDRG</sequence>
<comment type="caution">
    <text evidence="6">The sequence shown here is derived from an EMBL/GenBank/DDBJ whole genome shotgun (WGS) entry which is preliminary data.</text>
</comment>
<feature type="region of interest" description="Disordered" evidence="4">
    <location>
        <begin position="1"/>
        <end position="32"/>
    </location>
</feature>
<dbReference type="Pfam" id="PF13377">
    <property type="entry name" value="Peripla_BP_3"/>
    <property type="match status" value="1"/>
</dbReference>
<reference evidence="6 7" key="1">
    <citation type="submission" date="2019-08" db="EMBL/GenBank/DDBJ databases">
        <title>Parahaliea maris sp. nov., isolated from the surface seawater.</title>
        <authorList>
            <person name="Liu Y."/>
        </authorList>
    </citation>
    <scope>NUCLEOTIDE SEQUENCE [LARGE SCALE GENOMIC DNA]</scope>
    <source>
        <strain evidence="6 7">S2-26</strain>
    </source>
</reference>
<evidence type="ECO:0000256" key="3">
    <source>
        <dbReference type="ARBA" id="ARBA00023163"/>
    </source>
</evidence>
<evidence type="ECO:0000313" key="7">
    <source>
        <dbReference type="Proteomes" id="UP000321933"/>
    </source>
</evidence>
<dbReference type="GO" id="GO:0003700">
    <property type="term" value="F:DNA-binding transcription factor activity"/>
    <property type="evidence" value="ECO:0007669"/>
    <property type="project" value="TreeGrafter"/>
</dbReference>
<dbReference type="InterPro" id="IPR010982">
    <property type="entry name" value="Lambda_DNA-bd_dom_sf"/>
</dbReference>
<dbReference type="Gene3D" id="3.40.50.2300">
    <property type="match status" value="2"/>
</dbReference>
<dbReference type="SUPFAM" id="SSF47413">
    <property type="entry name" value="lambda repressor-like DNA-binding domains"/>
    <property type="match status" value="1"/>
</dbReference>
<evidence type="ECO:0000313" key="6">
    <source>
        <dbReference type="EMBL" id="TXS91730.1"/>
    </source>
</evidence>
<dbReference type="EMBL" id="VRYZ01000004">
    <property type="protein sequence ID" value="TXS91730.1"/>
    <property type="molecule type" value="Genomic_DNA"/>
</dbReference>
<dbReference type="PRINTS" id="PR00036">
    <property type="entry name" value="HTHLACI"/>
</dbReference>
<dbReference type="AlphaFoldDB" id="A0A5C8ZVZ7"/>
<dbReference type="OrthoDB" id="5718990at2"/>
<gene>
    <name evidence="6" type="ORF">FVW59_11290</name>
</gene>
<dbReference type="InterPro" id="IPR000843">
    <property type="entry name" value="HTH_LacI"/>
</dbReference>
<dbReference type="InterPro" id="IPR046335">
    <property type="entry name" value="LacI/GalR-like_sensor"/>
</dbReference>
<dbReference type="PANTHER" id="PTHR30146">
    <property type="entry name" value="LACI-RELATED TRANSCRIPTIONAL REPRESSOR"/>
    <property type="match status" value="1"/>
</dbReference>
<dbReference type="Pfam" id="PF00356">
    <property type="entry name" value="LacI"/>
    <property type="match status" value="1"/>
</dbReference>
<accession>A0A5C8ZVZ7</accession>
<dbReference type="GO" id="GO:0000976">
    <property type="term" value="F:transcription cis-regulatory region binding"/>
    <property type="evidence" value="ECO:0007669"/>
    <property type="project" value="TreeGrafter"/>
</dbReference>
<dbReference type="CDD" id="cd01392">
    <property type="entry name" value="HTH_LacI"/>
    <property type="match status" value="1"/>
</dbReference>
<keyword evidence="3" id="KW-0804">Transcription</keyword>
<evidence type="ECO:0000256" key="2">
    <source>
        <dbReference type="ARBA" id="ARBA00023125"/>
    </source>
</evidence>
<feature type="domain" description="HTH lacI-type" evidence="5">
    <location>
        <begin position="33"/>
        <end position="87"/>
    </location>
</feature>
<dbReference type="PANTHER" id="PTHR30146:SF153">
    <property type="entry name" value="LACTOSE OPERON REPRESSOR"/>
    <property type="match status" value="1"/>
</dbReference>
<evidence type="ECO:0000259" key="5">
    <source>
        <dbReference type="PROSITE" id="PS50932"/>
    </source>
</evidence>
<dbReference type="PROSITE" id="PS00356">
    <property type="entry name" value="HTH_LACI_1"/>
    <property type="match status" value="1"/>
</dbReference>
<dbReference type="PROSITE" id="PS50932">
    <property type="entry name" value="HTH_LACI_2"/>
    <property type="match status" value="1"/>
</dbReference>
<dbReference type="SMART" id="SM00354">
    <property type="entry name" value="HTH_LACI"/>
    <property type="match status" value="1"/>
</dbReference>
<protein>
    <submittedName>
        <fullName evidence="6">LacI family transcriptional regulator</fullName>
    </submittedName>
</protein>
<dbReference type="InterPro" id="IPR028082">
    <property type="entry name" value="Peripla_BP_I"/>
</dbReference>
<evidence type="ECO:0000256" key="4">
    <source>
        <dbReference type="SAM" id="MobiDB-lite"/>
    </source>
</evidence>
<evidence type="ECO:0000256" key="1">
    <source>
        <dbReference type="ARBA" id="ARBA00023015"/>
    </source>
</evidence>
<keyword evidence="1" id="KW-0805">Transcription regulation</keyword>
<dbReference type="SUPFAM" id="SSF53822">
    <property type="entry name" value="Periplasmic binding protein-like I"/>
    <property type="match status" value="1"/>
</dbReference>
<name>A0A5C8ZVZ7_9GAMM</name>
<keyword evidence="2" id="KW-0238">DNA-binding</keyword>
<organism evidence="6 7">
    <name type="scientific">Parahaliea aestuarii</name>
    <dbReference type="NCBI Taxonomy" id="1852021"/>
    <lineage>
        <taxon>Bacteria</taxon>
        <taxon>Pseudomonadati</taxon>
        <taxon>Pseudomonadota</taxon>
        <taxon>Gammaproteobacteria</taxon>
        <taxon>Cellvibrionales</taxon>
        <taxon>Halieaceae</taxon>
        <taxon>Parahaliea</taxon>
    </lineage>
</organism>
<dbReference type="CDD" id="cd01545">
    <property type="entry name" value="PBP1_SalR"/>
    <property type="match status" value="1"/>
</dbReference>
<keyword evidence="7" id="KW-1185">Reference proteome</keyword>